<feature type="transmembrane region" description="Helical" evidence="1">
    <location>
        <begin position="75"/>
        <end position="96"/>
    </location>
</feature>
<evidence type="ECO:0000313" key="2">
    <source>
        <dbReference type="EMBL" id="MFC3879160.1"/>
    </source>
</evidence>
<feature type="transmembrane region" description="Helical" evidence="1">
    <location>
        <begin position="132"/>
        <end position="155"/>
    </location>
</feature>
<accession>A0ABV8ANG9</accession>
<name>A0ABV8ANG9_9BACT</name>
<gene>
    <name evidence="2" type="ORF">ACFOSV_03185</name>
</gene>
<organism evidence="2 3">
    <name type="scientific">Algoriphagus namhaensis</name>
    <dbReference type="NCBI Taxonomy" id="915353"/>
    <lineage>
        <taxon>Bacteria</taxon>
        <taxon>Pseudomonadati</taxon>
        <taxon>Bacteroidota</taxon>
        <taxon>Cytophagia</taxon>
        <taxon>Cytophagales</taxon>
        <taxon>Cyclobacteriaceae</taxon>
        <taxon>Algoriphagus</taxon>
    </lineage>
</organism>
<proteinExistence type="predicted"/>
<keyword evidence="1" id="KW-0812">Transmembrane</keyword>
<dbReference type="RefSeq" id="WP_377903321.1">
    <property type="nucleotide sequence ID" value="NZ_JBHRZS010000003.1"/>
</dbReference>
<keyword evidence="1" id="KW-1133">Transmembrane helix</keyword>
<protein>
    <submittedName>
        <fullName evidence="2">DUF4199 domain-containing protein</fullName>
    </submittedName>
</protein>
<keyword evidence="1" id="KW-0472">Membrane</keyword>
<feature type="transmembrane region" description="Helical" evidence="1">
    <location>
        <begin position="36"/>
        <end position="55"/>
    </location>
</feature>
<comment type="caution">
    <text evidence="2">The sequence shown here is derived from an EMBL/GenBank/DDBJ whole genome shotgun (WGS) entry which is preliminary data.</text>
</comment>
<sequence length="159" mass="17679">MKNRAIEIKWGVIFAISTLAWMVLEKSLGWHDEHIADHATYTNLFAIVAIALYVFALRDKKKNFYQGQISYKEAFISGVIVTIVVTILSPLTQYIISEIITPDYFSNVIAYAVESGNATQEQAESTFNLQSYIIQASLGALVMGIVTSAVVAFFVRSKS</sequence>
<evidence type="ECO:0000256" key="1">
    <source>
        <dbReference type="SAM" id="Phobius"/>
    </source>
</evidence>
<dbReference type="Pfam" id="PF13858">
    <property type="entry name" value="DUF4199"/>
    <property type="match status" value="1"/>
</dbReference>
<reference evidence="3" key="1">
    <citation type="journal article" date="2019" name="Int. J. Syst. Evol. Microbiol.">
        <title>The Global Catalogue of Microorganisms (GCM) 10K type strain sequencing project: providing services to taxonomists for standard genome sequencing and annotation.</title>
        <authorList>
            <consortium name="The Broad Institute Genomics Platform"/>
            <consortium name="The Broad Institute Genome Sequencing Center for Infectious Disease"/>
            <person name="Wu L."/>
            <person name="Ma J."/>
        </authorList>
    </citation>
    <scope>NUCLEOTIDE SEQUENCE [LARGE SCALE GENOMIC DNA]</scope>
    <source>
        <strain evidence="3">CCUG 60523</strain>
    </source>
</reference>
<feature type="transmembrane region" description="Helical" evidence="1">
    <location>
        <begin position="7"/>
        <end position="24"/>
    </location>
</feature>
<keyword evidence="3" id="KW-1185">Reference proteome</keyword>
<dbReference type="Proteomes" id="UP001595805">
    <property type="component" value="Unassembled WGS sequence"/>
</dbReference>
<dbReference type="EMBL" id="JBHRZS010000003">
    <property type="protein sequence ID" value="MFC3879160.1"/>
    <property type="molecule type" value="Genomic_DNA"/>
</dbReference>
<dbReference type="InterPro" id="IPR025250">
    <property type="entry name" value="DUF4199"/>
</dbReference>
<evidence type="ECO:0000313" key="3">
    <source>
        <dbReference type="Proteomes" id="UP001595805"/>
    </source>
</evidence>